<accession>A0A645IUC9</accession>
<protein>
    <submittedName>
        <fullName evidence="2">Uncharacterized protein</fullName>
    </submittedName>
</protein>
<sequence length="114" mass="12358">MAPVLPFPLQMGGEPEATPRPRYTVDAGVAPHQPGQPPGDRQPEAGATVTPGRGIVGLLERREQLFDHFRRNADPGIADRKPNQDAIDVFRHALDQQFDLALAGELDSVASQVE</sequence>
<reference evidence="2" key="1">
    <citation type="submission" date="2019-08" db="EMBL/GenBank/DDBJ databases">
        <authorList>
            <person name="Kucharzyk K."/>
            <person name="Murdoch R.W."/>
            <person name="Higgins S."/>
            <person name="Loffler F."/>
        </authorList>
    </citation>
    <scope>NUCLEOTIDE SEQUENCE</scope>
</reference>
<comment type="caution">
    <text evidence="2">The sequence shown here is derived from an EMBL/GenBank/DDBJ whole genome shotgun (WGS) entry which is preliminary data.</text>
</comment>
<organism evidence="2">
    <name type="scientific">bioreactor metagenome</name>
    <dbReference type="NCBI Taxonomy" id="1076179"/>
    <lineage>
        <taxon>unclassified sequences</taxon>
        <taxon>metagenomes</taxon>
        <taxon>ecological metagenomes</taxon>
    </lineage>
</organism>
<gene>
    <name evidence="2" type="ORF">SDC9_202443</name>
</gene>
<name>A0A645IUC9_9ZZZZ</name>
<proteinExistence type="predicted"/>
<dbReference type="EMBL" id="VSSQ01123324">
    <property type="protein sequence ID" value="MPN54766.1"/>
    <property type="molecule type" value="Genomic_DNA"/>
</dbReference>
<feature type="region of interest" description="Disordered" evidence="1">
    <location>
        <begin position="1"/>
        <end position="50"/>
    </location>
</feature>
<dbReference type="AlphaFoldDB" id="A0A645IUC9"/>
<evidence type="ECO:0000313" key="2">
    <source>
        <dbReference type="EMBL" id="MPN54766.1"/>
    </source>
</evidence>
<evidence type="ECO:0000256" key="1">
    <source>
        <dbReference type="SAM" id="MobiDB-lite"/>
    </source>
</evidence>